<evidence type="ECO:0000313" key="1">
    <source>
        <dbReference type="EMBL" id="AIE97882.1"/>
    </source>
</evidence>
<organism evidence="1">
    <name type="scientific">uncultured marine thaumarchaeote KM3_03_D08</name>
    <dbReference type="NCBI Taxonomy" id="1455960"/>
    <lineage>
        <taxon>Archaea</taxon>
        <taxon>Nitrososphaerota</taxon>
        <taxon>environmental samples</taxon>
    </lineage>
</organism>
<dbReference type="InterPro" id="IPR014923">
    <property type="entry name" value="DUF1802"/>
</dbReference>
<name>A0A075G808_9ARCH</name>
<proteinExistence type="predicted"/>
<dbReference type="AlphaFoldDB" id="A0A075G808"/>
<dbReference type="EMBL" id="KF900519">
    <property type="protein sequence ID" value="AIE97882.1"/>
    <property type="molecule type" value="Genomic_DNA"/>
</dbReference>
<sequence>MNGLKEWATVVKALEYGKQTVILRKGGILETASGFRVESKKFLLFPTWEHQETKHVKPEYQDFLNETLNHKPKQGYNIITSLAEILDEKDIFSKEIVNRLSSFHVWSDEYIEERINWMPEKPIKAVFLRTYKIPPIEIPLEPEFEGCKSWIELNSNQNSGQTVHTDIEIETGLKKFREIVN</sequence>
<accession>A0A075G808</accession>
<dbReference type="Pfam" id="PF08819">
    <property type="entry name" value="DUF1802"/>
    <property type="match status" value="1"/>
</dbReference>
<protein>
    <submittedName>
        <fullName evidence="1">DUF1802 domain-containing protein</fullName>
    </submittedName>
</protein>
<reference evidence="1" key="1">
    <citation type="journal article" date="2014" name="Genome Biol. Evol.">
        <title>Pangenome evidence for extensive interdomain horizontal transfer affecting lineage core and shell genes in uncultured planktonic thaumarchaeota and euryarchaeota.</title>
        <authorList>
            <person name="Deschamps P."/>
            <person name="Zivanovic Y."/>
            <person name="Moreira D."/>
            <person name="Rodriguez-Valera F."/>
            <person name="Lopez-Garcia P."/>
        </authorList>
    </citation>
    <scope>NUCLEOTIDE SEQUENCE</scope>
</reference>